<evidence type="ECO:0000256" key="6">
    <source>
        <dbReference type="ARBA" id="ARBA00022525"/>
    </source>
</evidence>
<sequence>MVAPPIAVLLVSCLCFTSSLAALYTEPRQLPRHTYDYVIVGAGNAGNVIASRLSEDPRTSILVLEAGVSNEGVIASVVPFLVPTLTPNTPYDWNYTVTPQKGLNGRTFPYNRGKILGGSSSVNYMVHQYGSSEDYDKIAEITRDSGWNWDSVKRNIDKHEKFVPPADGHDTTGQYIPANHGTNGMLSVSLPGSSQLIDSRVIATTRDLPEEFPFNEDMGGGDVLGIGWVQASIADGQRSSSATTYLAAAINRPNVHVLLNTHVTKLLRTGTIKGVPSFRSVEFASKLDAPSTIVTARREIVLSAGSIGTPQILLLSGIGPRDELEGLGIPVIVENPSVGKNLSDHVLVPNIFHVKDGESLDALFRDPTLFKAALDEWMETKRGILASSITNHLGYFRLSSTSSIFSTISDPASGPKASHWELMVANFYINPKPDDIPPETGSYLGLLSALISPTSRGSVTLASADPFAHPLIDPNYLTTPFDIFAMRETVRAVKRFAAADAWKDYIIAAFGNFSSDADADLDAYIRDEASTVYHMVGTASMSPRGAEWGVVDPDLKVKGAEGIRIVDASVLPFPPNAHTQGPVYLVAERAAELFAPGSMDDL</sequence>
<reference evidence="19 20" key="1">
    <citation type="submission" date="2014-04" db="EMBL/GenBank/DDBJ databases">
        <authorList>
            <consortium name="DOE Joint Genome Institute"/>
            <person name="Kuo A."/>
            <person name="Kohler A."/>
            <person name="Nagy L.G."/>
            <person name="Floudas D."/>
            <person name="Copeland A."/>
            <person name="Barry K.W."/>
            <person name="Cichocki N."/>
            <person name="Veneault-Fourrey C."/>
            <person name="LaButti K."/>
            <person name="Lindquist E.A."/>
            <person name="Lipzen A."/>
            <person name="Lundell T."/>
            <person name="Morin E."/>
            <person name="Murat C."/>
            <person name="Sun H."/>
            <person name="Tunlid A."/>
            <person name="Henrissat B."/>
            <person name="Grigoriev I.V."/>
            <person name="Hibbett D.S."/>
            <person name="Martin F."/>
            <person name="Nordberg H.P."/>
            <person name="Cantor M.N."/>
            <person name="Hua S.X."/>
        </authorList>
    </citation>
    <scope>NUCLEOTIDE SEQUENCE [LARGE SCALE GENOMIC DNA]</scope>
    <source>
        <strain evidence="19 20">LaAM-08-1</strain>
    </source>
</reference>
<reference evidence="20" key="2">
    <citation type="submission" date="2015-01" db="EMBL/GenBank/DDBJ databases">
        <title>Evolutionary Origins and Diversification of the Mycorrhizal Mutualists.</title>
        <authorList>
            <consortium name="DOE Joint Genome Institute"/>
            <consortium name="Mycorrhizal Genomics Consortium"/>
            <person name="Kohler A."/>
            <person name="Kuo A."/>
            <person name="Nagy L.G."/>
            <person name="Floudas D."/>
            <person name="Copeland A."/>
            <person name="Barry K.W."/>
            <person name="Cichocki N."/>
            <person name="Veneault-Fourrey C."/>
            <person name="LaButti K."/>
            <person name="Lindquist E.A."/>
            <person name="Lipzen A."/>
            <person name="Lundell T."/>
            <person name="Morin E."/>
            <person name="Murat C."/>
            <person name="Riley R."/>
            <person name="Ohm R."/>
            <person name="Sun H."/>
            <person name="Tunlid A."/>
            <person name="Henrissat B."/>
            <person name="Grigoriev I.V."/>
            <person name="Hibbett D.S."/>
            <person name="Martin F."/>
        </authorList>
    </citation>
    <scope>NUCLEOTIDE SEQUENCE [LARGE SCALE GENOMIC DNA]</scope>
    <source>
        <strain evidence="20">LaAM-08-1</strain>
    </source>
</reference>
<dbReference type="GO" id="GO:0005576">
    <property type="term" value="C:extracellular region"/>
    <property type="evidence" value="ECO:0007669"/>
    <property type="project" value="UniProtKB-SubCell"/>
</dbReference>
<evidence type="ECO:0000259" key="18">
    <source>
        <dbReference type="PROSITE" id="PS00624"/>
    </source>
</evidence>
<comment type="cofactor">
    <cofactor evidence="1 16">
        <name>FAD</name>
        <dbReference type="ChEBI" id="CHEBI:57692"/>
    </cofactor>
</comment>
<protein>
    <recommendedName>
        <fullName evidence="5">pyranose dehydrogenase (acceptor)</fullName>
        <ecNumber evidence="5">1.1.99.29</ecNumber>
    </recommendedName>
</protein>
<dbReference type="EMBL" id="KN838773">
    <property type="protein sequence ID" value="KIJ94944.1"/>
    <property type="molecule type" value="Genomic_DNA"/>
</dbReference>
<comment type="subcellular location">
    <subcellularLocation>
        <location evidence="2">Secreted</location>
    </subcellularLocation>
</comment>
<feature type="binding site" evidence="16">
    <location>
        <position position="263"/>
    </location>
    <ligand>
        <name>FAD</name>
        <dbReference type="ChEBI" id="CHEBI:57692"/>
    </ligand>
</feature>
<accession>A0A0C9WJM3</accession>
<keyword evidence="17" id="KW-0732">Signal</keyword>
<evidence type="ECO:0000256" key="4">
    <source>
        <dbReference type="ARBA" id="ARBA00011245"/>
    </source>
</evidence>
<dbReference type="Pfam" id="PF00732">
    <property type="entry name" value="GMC_oxred_N"/>
    <property type="match status" value="1"/>
</dbReference>
<evidence type="ECO:0000256" key="15">
    <source>
        <dbReference type="PIRSR" id="PIRSR000137-1"/>
    </source>
</evidence>
<dbReference type="InterPro" id="IPR036188">
    <property type="entry name" value="FAD/NAD-bd_sf"/>
</dbReference>
<feature type="active site" description="Proton donor" evidence="15">
    <location>
        <position position="534"/>
    </location>
</feature>
<dbReference type="HOGENOM" id="CLU_002865_6_3_1"/>
<dbReference type="Gene3D" id="3.30.560.10">
    <property type="entry name" value="Glucose Oxidase, domain 3"/>
    <property type="match status" value="1"/>
</dbReference>
<dbReference type="Pfam" id="PF05199">
    <property type="entry name" value="GMC_oxred_C"/>
    <property type="match status" value="1"/>
</dbReference>
<comment type="similarity">
    <text evidence="3">Belongs to the GMC oxidoreductase family.</text>
</comment>
<evidence type="ECO:0000256" key="9">
    <source>
        <dbReference type="ARBA" id="ARBA00024699"/>
    </source>
</evidence>
<evidence type="ECO:0000256" key="2">
    <source>
        <dbReference type="ARBA" id="ARBA00004613"/>
    </source>
</evidence>
<evidence type="ECO:0000256" key="12">
    <source>
        <dbReference type="ARBA" id="ARBA00034029"/>
    </source>
</evidence>
<dbReference type="EC" id="1.1.99.29" evidence="5"/>
<proteinExistence type="inferred from homology"/>
<gene>
    <name evidence="19" type="ORF">K443DRAFT_683376</name>
</gene>
<dbReference type="PANTHER" id="PTHR11552">
    <property type="entry name" value="GLUCOSE-METHANOL-CHOLINE GMC OXIDOREDUCTASE"/>
    <property type="match status" value="1"/>
</dbReference>
<dbReference type="Proteomes" id="UP000054477">
    <property type="component" value="Unassembled WGS sequence"/>
</dbReference>
<dbReference type="Gene3D" id="3.50.50.60">
    <property type="entry name" value="FAD/NAD(P)-binding domain"/>
    <property type="match status" value="1"/>
</dbReference>
<name>A0A0C9WJM3_9AGAR</name>
<comment type="catalytic activity">
    <reaction evidence="11">
        <text>pyranose + acceptor = pyranos-2,3-diulose + reduced acceptor.</text>
        <dbReference type="EC" id="1.1.99.29"/>
    </reaction>
</comment>
<evidence type="ECO:0000256" key="5">
    <source>
        <dbReference type="ARBA" id="ARBA00013177"/>
    </source>
</evidence>
<dbReference type="InterPro" id="IPR007867">
    <property type="entry name" value="GMC_OxRtase_C"/>
</dbReference>
<dbReference type="GO" id="GO:0050660">
    <property type="term" value="F:flavin adenine dinucleotide binding"/>
    <property type="evidence" value="ECO:0007669"/>
    <property type="project" value="InterPro"/>
</dbReference>
<dbReference type="InterPro" id="IPR000172">
    <property type="entry name" value="GMC_OxRdtase_N"/>
</dbReference>
<dbReference type="SUPFAM" id="SSF51905">
    <property type="entry name" value="FAD/NAD(P)-binding domain"/>
    <property type="match status" value="1"/>
</dbReference>
<organism evidence="19 20">
    <name type="scientific">Laccaria amethystina LaAM-08-1</name>
    <dbReference type="NCBI Taxonomy" id="1095629"/>
    <lineage>
        <taxon>Eukaryota</taxon>
        <taxon>Fungi</taxon>
        <taxon>Dikarya</taxon>
        <taxon>Basidiomycota</taxon>
        <taxon>Agaricomycotina</taxon>
        <taxon>Agaricomycetes</taxon>
        <taxon>Agaricomycetidae</taxon>
        <taxon>Agaricales</taxon>
        <taxon>Agaricineae</taxon>
        <taxon>Hydnangiaceae</taxon>
        <taxon>Laccaria</taxon>
    </lineage>
</organism>
<keyword evidence="7" id="KW-0285">Flavoprotein</keyword>
<evidence type="ECO:0000256" key="10">
    <source>
        <dbReference type="ARBA" id="ARBA00033986"/>
    </source>
</evidence>
<comment type="catalytic activity">
    <reaction evidence="12">
        <text>pyranose + acceptor = pyranos-3-ulose + reduced acceptor.</text>
        <dbReference type="EC" id="1.1.99.29"/>
    </reaction>
</comment>
<feature type="domain" description="Glucose-methanol-choline oxidoreductase N-terminal" evidence="18">
    <location>
        <begin position="305"/>
        <end position="319"/>
    </location>
</feature>
<feature type="binding site" evidence="16">
    <location>
        <begin position="123"/>
        <end position="126"/>
    </location>
    <ligand>
        <name>FAD</name>
        <dbReference type="ChEBI" id="CHEBI:57692"/>
    </ligand>
</feature>
<evidence type="ECO:0000256" key="7">
    <source>
        <dbReference type="ARBA" id="ARBA00022630"/>
    </source>
</evidence>
<dbReference type="InterPro" id="IPR012132">
    <property type="entry name" value="GMC_OxRdtase"/>
</dbReference>
<comment type="catalytic activity">
    <reaction evidence="13">
        <text>a pyranoside + acceptor = a pyranosid-3-ulose + reduced acceptor.</text>
        <dbReference type="EC" id="1.1.99.29"/>
    </reaction>
</comment>
<keyword evidence="20" id="KW-1185">Reference proteome</keyword>
<evidence type="ECO:0000256" key="8">
    <source>
        <dbReference type="ARBA" id="ARBA00022827"/>
    </source>
</evidence>
<comment type="catalytic activity">
    <reaction evidence="14">
        <text>a pyranoside + acceptor = a pyranosid-3,4-diulose + reduced acceptor.</text>
        <dbReference type="EC" id="1.1.99.29"/>
    </reaction>
</comment>
<evidence type="ECO:0000256" key="17">
    <source>
        <dbReference type="SAM" id="SignalP"/>
    </source>
</evidence>
<dbReference type="AlphaFoldDB" id="A0A0C9WJM3"/>
<evidence type="ECO:0000256" key="1">
    <source>
        <dbReference type="ARBA" id="ARBA00001974"/>
    </source>
</evidence>
<dbReference type="PIRSF" id="PIRSF000137">
    <property type="entry name" value="Alcohol_oxidase"/>
    <property type="match status" value="1"/>
</dbReference>
<dbReference type="PROSITE" id="PS00624">
    <property type="entry name" value="GMC_OXRED_2"/>
    <property type="match status" value="1"/>
</dbReference>
<evidence type="ECO:0000256" key="14">
    <source>
        <dbReference type="ARBA" id="ARBA00034059"/>
    </source>
</evidence>
<evidence type="ECO:0000256" key="3">
    <source>
        <dbReference type="ARBA" id="ARBA00010790"/>
    </source>
</evidence>
<evidence type="ECO:0000313" key="19">
    <source>
        <dbReference type="EMBL" id="KIJ94944.1"/>
    </source>
</evidence>
<comment type="function">
    <text evidence="9">Catalyzes the single-oxidation or sequential double oxidation reaction of carbohydrates primarily at carbon-2 and/or carbon-3 with the concomitant reduction of the flavin. The enzyme exhibits a broad sugar substrate specificity, oxidizing different aldopyranoses to the corresponding C-1, C-2, C-3 or C-1,2, C-2,3 and C-3,4 (di)dehydro sugars with substrate-specific regioselectivity. Accepts only a narrow range of electron acceptors such as substituted benzoquinones and complexed metal ions and reacts extremely slowly with O(2) as acceptor. May play a role in the natural recycling of plant matter by oxidizing all major monosaccharides in lignocellulose and by reducing quinone compounds or reactive radical species generated during lignin depolymerization.</text>
</comment>
<evidence type="ECO:0000313" key="20">
    <source>
        <dbReference type="Proteomes" id="UP000054477"/>
    </source>
</evidence>
<keyword evidence="8 16" id="KW-0274">FAD</keyword>
<dbReference type="OrthoDB" id="269227at2759"/>
<dbReference type="PANTHER" id="PTHR11552:SF147">
    <property type="entry name" value="CHOLINE DEHYDROGENASE, MITOCHONDRIAL"/>
    <property type="match status" value="1"/>
</dbReference>
<dbReference type="GO" id="GO:0033718">
    <property type="term" value="F:pyranose dehydrogenase (acceptor) activity"/>
    <property type="evidence" value="ECO:0007669"/>
    <property type="project" value="UniProtKB-EC"/>
</dbReference>
<keyword evidence="6" id="KW-0964">Secreted</keyword>
<dbReference type="SUPFAM" id="SSF54373">
    <property type="entry name" value="FAD-linked reductases, C-terminal domain"/>
    <property type="match status" value="1"/>
</dbReference>
<evidence type="ECO:0000256" key="16">
    <source>
        <dbReference type="PIRSR" id="PIRSR000137-2"/>
    </source>
</evidence>
<evidence type="ECO:0000256" key="11">
    <source>
        <dbReference type="ARBA" id="ARBA00034010"/>
    </source>
</evidence>
<comment type="catalytic activity">
    <reaction evidence="10">
        <text>pyranose + acceptor = pyranos-2-ulose + reduced acceptor.</text>
        <dbReference type="EC" id="1.1.99.29"/>
    </reaction>
</comment>
<dbReference type="STRING" id="1095629.A0A0C9WJM3"/>
<evidence type="ECO:0000256" key="13">
    <source>
        <dbReference type="ARBA" id="ARBA00034050"/>
    </source>
</evidence>
<feature type="active site" description="Proton acceptor" evidence="15">
    <location>
        <position position="578"/>
    </location>
</feature>
<feature type="chain" id="PRO_5002222390" description="pyranose dehydrogenase (acceptor)" evidence="17">
    <location>
        <begin position="22"/>
        <end position="602"/>
    </location>
</feature>
<comment type="subunit">
    <text evidence="4">Monomer.</text>
</comment>
<feature type="signal peptide" evidence="17">
    <location>
        <begin position="1"/>
        <end position="21"/>
    </location>
</feature>